<keyword evidence="2" id="KW-1185">Reference proteome</keyword>
<evidence type="ECO:0000313" key="2">
    <source>
        <dbReference type="Proteomes" id="UP000282195"/>
    </source>
</evidence>
<dbReference type="Proteomes" id="UP000282195">
    <property type="component" value="Chromosome"/>
</dbReference>
<evidence type="ECO:0000313" key="1">
    <source>
        <dbReference type="EMBL" id="AYG59913.1"/>
    </source>
</evidence>
<name>A0A387FNG2_9HYPH</name>
<dbReference type="KEGG" id="rjg:CCGE525_14665"/>
<gene>
    <name evidence="1" type="ORF">CCGE525_14665</name>
</gene>
<dbReference type="AlphaFoldDB" id="A0A387FNG2"/>
<organism evidence="1 2">
    <name type="scientific">Rhizobium jaguaris</name>
    <dbReference type="NCBI Taxonomy" id="1312183"/>
    <lineage>
        <taxon>Bacteria</taxon>
        <taxon>Pseudomonadati</taxon>
        <taxon>Pseudomonadota</taxon>
        <taxon>Alphaproteobacteria</taxon>
        <taxon>Hyphomicrobiales</taxon>
        <taxon>Rhizobiaceae</taxon>
        <taxon>Rhizobium/Agrobacterium group</taxon>
        <taxon>Rhizobium</taxon>
    </lineage>
</organism>
<protein>
    <submittedName>
        <fullName evidence="1">Uncharacterized protein</fullName>
    </submittedName>
</protein>
<dbReference type="EMBL" id="CP032694">
    <property type="protein sequence ID" value="AYG59913.1"/>
    <property type="molecule type" value="Genomic_DNA"/>
</dbReference>
<sequence>MIPKSAKGFSYKIKPVNLAQDGDLRISQFRNMNFGIVKRWQLDAAIGKWNENSIWIIIRFICSELGR</sequence>
<proteinExistence type="predicted"/>
<accession>A0A387FNG2</accession>
<reference evidence="1 2" key="1">
    <citation type="submission" date="2018-10" db="EMBL/GenBank/DDBJ databases">
        <title>Rhizobium etli, R. leguminosarum and a new Rhizobium genospecies from Phaseolus dumosus.</title>
        <authorList>
            <person name="Ramirez-Puebla S.T."/>
            <person name="Rogel-Hernandez M.A."/>
            <person name="Guerrero G."/>
            <person name="Ormeno-Orrillo E."/>
            <person name="Martinez-Romero J.C."/>
            <person name="Negrete-Yankelevich S."/>
            <person name="Martinez-Romero E."/>
        </authorList>
    </citation>
    <scope>NUCLEOTIDE SEQUENCE [LARGE SCALE GENOMIC DNA]</scope>
    <source>
        <strain evidence="1 2">CCGE525</strain>
    </source>
</reference>